<feature type="domain" description="C3H1-type" evidence="7">
    <location>
        <begin position="160"/>
        <end position="188"/>
    </location>
</feature>
<feature type="region of interest" description="Disordered" evidence="5">
    <location>
        <begin position="206"/>
        <end position="234"/>
    </location>
</feature>
<dbReference type="PROSITE" id="PS00518">
    <property type="entry name" value="ZF_RING_1"/>
    <property type="match status" value="1"/>
</dbReference>
<dbReference type="OMA" id="FCETCAY"/>
<feature type="region of interest" description="Disordered" evidence="5">
    <location>
        <begin position="306"/>
        <end position="358"/>
    </location>
</feature>
<dbReference type="Gene3D" id="4.10.1000.10">
    <property type="entry name" value="Zinc finger, CCCH-type"/>
    <property type="match status" value="1"/>
</dbReference>
<protein>
    <submittedName>
        <fullName evidence="8">Zinc finger protein 183</fullName>
    </submittedName>
</protein>
<dbReference type="OrthoDB" id="25761at2759"/>
<evidence type="ECO:0000256" key="2">
    <source>
        <dbReference type="ARBA" id="ARBA00022771"/>
    </source>
</evidence>
<evidence type="ECO:0000256" key="4">
    <source>
        <dbReference type="PROSITE-ProRule" id="PRU00723"/>
    </source>
</evidence>
<dbReference type="InterPro" id="IPR017907">
    <property type="entry name" value="Znf_RING_CS"/>
</dbReference>
<dbReference type="InterPro" id="IPR000571">
    <property type="entry name" value="Znf_CCCH"/>
</dbReference>
<dbReference type="SMART" id="SM00356">
    <property type="entry name" value="ZnF_C3H1"/>
    <property type="match status" value="1"/>
</dbReference>
<keyword evidence="1 4" id="KW-0479">Metal-binding</keyword>
<dbReference type="GO" id="GO:0005684">
    <property type="term" value="C:U2-type spliceosomal complex"/>
    <property type="evidence" value="ECO:0007669"/>
    <property type="project" value="TreeGrafter"/>
</dbReference>
<organism evidence="8 9">
    <name type="scientific">Stylonychia lemnae</name>
    <name type="common">Ciliate</name>
    <dbReference type="NCBI Taxonomy" id="5949"/>
    <lineage>
        <taxon>Eukaryota</taxon>
        <taxon>Sar</taxon>
        <taxon>Alveolata</taxon>
        <taxon>Ciliophora</taxon>
        <taxon>Intramacronucleata</taxon>
        <taxon>Spirotrichea</taxon>
        <taxon>Stichotrichia</taxon>
        <taxon>Sporadotrichida</taxon>
        <taxon>Oxytrichidae</taxon>
        <taxon>Stylonychinae</taxon>
        <taxon>Stylonychia</taxon>
    </lineage>
</organism>
<keyword evidence="3 4" id="KW-0862">Zinc</keyword>
<dbReference type="GO" id="GO:0008270">
    <property type="term" value="F:zinc ion binding"/>
    <property type="evidence" value="ECO:0007669"/>
    <property type="project" value="UniProtKB-KW"/>
</dbReference>
<feature type="domain" description="RING-type" evidence="6">
    <location>
        <begin position="243"/>
        <end position="280"/>
    </location>
</feature>
<reference evidence="8 9" key="1">
    <citation type="submission" date="2014-06" db="EMBL/GenBank/DDBJ databases">
        <authorList>
            <person name="Swart Estienne"/>
        </authorList>
    </citation>
    <scope>NUCLEOTIDE SEQUENCE [LARGE SCALE GENOMIC DNA]</scope>
    <source>
        <strain evidence="8 9">130c</strain>
    </source>
</reference>
<evidence type="ECO:0000259" key="6">
    <source>
        <dbReference type="PROSITE" id="PS50089"/>
    </source>
</evidence>
<evidence type="ECO:0000313" key="9">
    <source>
        <dbReference type="Proteomes" id="UP000039865"/>
    </source>
</evidence>
<dbReference type="InterPro" id="IPR036855">
    <property type="entry name" value="Znf_CCCH_sf"/>
</dbReference>
<accession>A0A078B4D5</accession>
<gene>
    <name evidence="8" type="primary">Contig12331.g13163</name>
    <name evidence="8" type="ORF">STYLEM_18255</name>
</gene>
<proteinExistence type="predicted"/>
<dbReference type="PROSITE" id="PS50089">
    <property type="entry name" value="ZF_RING_2"/>
    <property type="match status" value="1"/>
</dbReference>
<feature type="compositionally biased region" description="Basic and acidic residues" evidence="5">
    <location>
        <begin position="19"/>
        <end position="28"/>
    </location>
</feature>
<name>A0A078B4D5_STYLE</name>
<feature type="zinc finger region" description="C3H1-type" evidence="4">
    <location>
        <begin position="160"/>
        <end position="188"/>
    </location>
</feature>
<dbReference type="InParanoid" id="A0A078B4D5"/>
<evidence type="ECO:0000256" key="3">
    <source>
        <dbReference type="ARBA" id="ARBA00022833"/>
    </source>
</evidence>
<evidence type="ECO:0000256" key="5">
    <source>
        <dbReference type="SAM" id="MobiDB-lite"/>
    </source>
</evidence>
<keyword evidence="2 4" id="KW-0863">Zinc-finger</keyword>
<dbReference type="GO" id="GO:0034247">
    <property type="term" value="P:snoRNA splicing"/>
    <property type="evidence" value="ECO:0007669"/>
    <property type="project" value="TreeGrafter"/>
</dbReference>
<sequence length="387" mass="44838">MKLDNSEHQHHLHGQSCKHQNDNTDKNFSHLSTTRQEKQRINYASSKDQAQYRQQHVDSEVNDLNFKPVKDMSNKESENATRQLDINTEFENDAITQAKKNIEITKGIMEGKLKTGVYRGEHGYMNLFNQTEEDLKHKVFTGTLGPIRAPTFIRNTTRVDYNPELCKDYFETGKCGFGDSCIFIHDRSDYKPGWLLDQEFDKEQRKRQAQLMGQDVSDEEENYEIPSENSQGELDDDGLPIQCRICEQVFRSPIVTICNHYFCERCALDNYMKSSDCFNCGKPTNGIFNEAPKLLKKSNKLLKTIEQQDDGEESHDIQEGIDENQSDEENTTVSRLKQNSKKVDESSDSNEQGVISKEDKEVFKQYKKQFVDIDKKKYTSQTGWFIP</sequence>
<dbReference type="SUPFAM" id="SSF90229">
    <property type="entry name" value="CCCH zinc finger"/>
    <property type="match status" value="1"/>
</dbReference>
<dbReference type="PANTHER" id="PTHR12930">
    <property type="entry name" value="ZINC FINGER PROTEIN 183"/>
    <property type="match status" value="1"/>
</dbReference>
<dbReference type="FunCoup" id="A0A078B4D5">
    <property type="interactions" value="190"/>
</dbReference>
<dbReference type="Gene3D" id="3.30.40.10">
    <property type="entry name" value="Zinc/RING finger domain, C3HC4 (zinc finger)"/>
    <property type="match status" value="1"/>
</dbReference>
<evidence type="ECO:0000256" key="1">
    <source>
        <dbReference type="ARBA" id="ARBA00022723"/>
    </source>
</evidence>
<dbReference type="Pfam" id="PF00642">
    <property type="entry name" value="zf-CCCH"/>
    <property type="match status" value="1"/>
</dbReference>
<keyword evidence="9" id="KW-1185">Reference proteome</keyword>
<dbReference type="Proteomes" id="UP000039865">
    <property type="component" value="Unassembled WGS sequence"/>
</dbReference>
<dbReference type="PANTHER" id="PTHR12930:SF0">
    <property type="entry name" value="RING FINGER PROTEIN 113B"/>
    <property type="match status" value="1"/>
</dbReference>
<feature type="region of interest" description="Disordered" evidence="5">
    <location>
        <begin position="1"/>
        <end position="38"/>
    </location>
</feature>
<dbReference type="InterPro" id="IPR039971">
    <property type="entry name" value="CWC24-like"/>
</dbReference>
<dbReference type="PROSITE" id="PS50103">
    <property type="entry name" value="ZF_C3H1"/>
    <property type="match status" value="1"/>
</dbReference>
<dbReference type="EMBL" id="CCKQ01017261">
    <property type="protein sequence ID" value="CDW89126.1"/>
    <property type="molecule type" value="Genomic_DNA"/>
</dbReference>
<dbReference type="SUPFAM" id="SSF57850">
    <property type="entry name" value="RING/U-box"/>
    <property type="match status" value="1"/>
</dbReference>
<evidence type="ECO:0000259" key="7">
    <source>
        <dbReference type="PROSITE" id="PS50103"/>
    </source>
</evidence>
<evidence type="ECO:0000313" key="8">
    <source>
        <dbReference type="EMBL" id="CDW89126.1"/>
    </source>
</evidence>
<dbReference type="AlphaFoldDB" id="A0A078B4D5"/>
<dbReference type="CDD" id="cd16539">
    <property type="entry name" value="RING-HC_RNF113A_B"/>
    <property type="match status" value="1"/>
</dbReference>
<dbReference type="InterPro" id="IPR013083">
    <property type="entry name" value="Znf_RING/FYVE/PHD"/>
</dbReference>
<feature type="compositionally biased region" description="Acidic residues" evidence="5">
    <location>
        <begin position="307"/>
        <end position="330"/>
    </location>
</feature>
<dbReference type="InterPro" id="IPR001841">
    <property type="entry name" value="Znf_RING"/>
</dbReference>